<gene>
    <name evidence="1" type="ORF">ACJIZ3_019056</name>
</gene>
<evidence type="ECO:0000313" key="2">
    <source>
        <dbReference type="Proteomes" id="UP001634393"/>
    </source>
</evidence>
<dbReference type="EMBL" id="JBJXBP010000005">
    <property type="protein sequence ID" value="KAL3830254.1"/>
    <property type="molecule type" value="Genomic_DNA"/>
</dbReference>
<dbReference type="Pfam" id="PF14223">
    <property type="entry name" value="Retrotran_gag_2"/>
    <property type="match status" value="1"/>
</dbReference>
<keyword evidence="2" id="KW-1185">Reference proteome</keyword>
<comment type="caution">
    <text evidence="1">The sequence shown here is derived from an EMBL/GenBank/DDBJ whole genome shotgun (WGS) entry which is preliminary data.</text>
</comment>
<name>A0ABD3T047_9LAMI</name>
<organism evidence="1 2">
    <name type="scientific">Penstemon smallii</name>
    <dbReference type="NCBI Taxonomy" id="265156"/>
    <lineage>
        <taxon>Eukaryota</taxon>
        <taxon>Viridiplantae</taxon>
        <taxon>Streptophyta</taxon>
        <taxon>Embryophyta</taxon>
        <taxon>Tracheophyta</taxon>
        <taxon>Spermatophyta</taxon>
        <taxon>Magnoliopsida</taxon>
        <taxon>eudicotyledons</taxon>
        <taxon>Gunneridae</taxon>
        <taxon>Pentapetalae</taxon>
        <taxon>asterids</taxon>
        <taxon>lamiids</taxon>
        <taxon>Lamiales</taxon>
        <taxon>Plantaginaceae</taxon>
        <taxon>Cheloneae</taxon>
        <taxon>Penstemon</taxon>
    </lineage>
</organism>
<reference evidence="1 2" key="1">
    <citation type="submission" date="2024-12" db="EMBL/GenBank/DDBJ databases">
        <title>The unique morphological basis and parallel evolutionary history of personate flowers in Penstemon.</title>
        <authorList>
            <person name="Depatie T.H."/>
            <person name="Wessinger C.A."/>
        </authorList>
    </citation>
    <scope>NUCLEOTIDE SEQUENCE [LARGE SCALE GENOMIC DNA]</scope>
    <source>
        <strain evidence="1">WTNN_2</strain>
        <tissue evidence="1">Leaf</tissue>
    </source>
</reference>
<dbReference type="AlphaFoldDB" id="A0ABD3T047"/>
<protein>
    <submittedName>
        <fullName evidence="1">Uncharacterized protein</fullName>
    </submittedName>
</protein>
<sequence length="334" mass="40009">MDFKPVFEWTKFDGNHVESWQNRIQFHLHLLNLDHMLLKDSLQIEENDSETRKREDLLCRGEILNSMVDTLFDFFVAYKTAHELWIAIGNIYMSKDVTPSPIRKKEHPCIISHLGCNSDYTTLTFHGEKLKGHDNYRRWKNKMLFHLAEVKFDHYLYGGPSVCENASEEKRKKEDWLCKHVILFAMENVMYRLYSHYKTAKELWDALEKQNNFNHLPLLVSQYMGFEFVEEKPKLEQIYKMQVLVHRMEETGVNISESFQVAAVFCKLSRASWQEFKWDFESEVHQMKLEDLMALIRVEEEKKLKVFRVEEEKKGKKRVGGKRRWKQSKKVKFV</sequence>
<dbReference type="PANTHER" id="PTHR47592">
    <property type="entry name" value="PBF68 PROTEIN"/>
    <property type="match status" value="1"/>
</dbReference>
<accession>A0ABD3T047</accession>
<evidence type="ECO:0000313" key="1">
    <source>
        <dbReference type="EMBL" id="KAL3830254.1"/>
    </source>
</evidence>
<dbReference type="PANTHER" id="PTHR47592:SF27">
    <property type="entry name" value="OS08G0421700 PROTEIN"/>
    <property type="match status" value="1"/>
</dbReference>
<proteinExistence type="predicted"/>
<dbReference type="Proteomes" id="UP001634393">
    <property type="component" value="Unassembled WGS sequence"/>
</dbReference>